<organism evidence="2 3">
    <name type="scientific">Chiloscyllium punctatum</name>
    <name type="common">Brownbanded bambooshark</name>
    <name type="synonym">Hemiscyllium punctatum</name>
    <dbReference type="NCBI Taxonomy" id="137246"/>
    <lineage>
        <taxon>Eukaryota</taxon>
        <taxon>Metazoa</taxon>
        <taxon>Chordata</taxon>
        <taxon>Craniata</taxon>
        <taxon>Vertebrata</taxon>
        <taxon>Chondrichthyes</taxon>
        <taxon>Elasmobranchii</taxon>
        <taxon>Galeomorphii</taxon>
        <taxon>Galeoidea</taxon>
        <taxon>Orectolobiformes</taxon>
        <taxon>Hemiscylliidae</taxon>
        <taxon>Chiloscyllium</taxon>
    </lineage>
</organism>
<proteinExistence type="predicted"/>
<dbReference type="AlphaFoldDB" id="A0A401TJD1"/>
<comment type="caution">
    <text evidence="2">The sequence shown here is derived from an EMBL/GenBank/DDBJ whole genome shotgun (WGS) entry which is preliminary data.</text>
</comment>
<evidence type="ECO:0000256" key="1">
    <source>
        <dbReference type="SAM" id="MobiDB-lite"/>
    </source>
</evidence>
<dbReference type="EMBL" id="BEZZ01087276">
    <property type="protein sequence ID" value="GCC42745.1"/>
    <property type="molecule type" value="Genomic_DNA"/>
</dbReference>
<accession>A0A401TJD1</accession>
<name>A0A401TJD1_CHIPU</name>
<sequence>MCRVSSQWGGDLGGEEESPLHTARVRRRRESRWQGSSFRANGQPVGVFCSYKLSCEVEPLVEASGTPTKTRPTLIITHCSE</sequence>
<keyword evidence="3" id="KW-1185">Reference proteome</keyword>
<reference evidence="2 3" key="1">
    <citation type="journal article" date="2018" name="Nat. Ecol. Evol.">
        <title>Shark genomes provide insights into elasmobranch evolution and the origin of vertebrates.</title>
        <authorList>
            <person name="Hara Y"/>
            <person name="Yamaguchi K"/>
            <person name="Onimaru K"/>
            <person name="Kadota M"/>
            <person name="Koyanagi M"/>
            <person name="Keeley SD"/>
            <person name="Tatsumi K"/>
            <person name="Tanaka K"/>
            <person name="Motone F"/>
            <person name="Kageyama Y"/>
            <person name="Nozu R"/>
            <person name="Adachi N"/>
            <person name="Nishimura O"/>
            <person name="Nakagawa R"/>
            <person name="Tanegashima C"/>
            <person name="Kiyatake I"/>
            <person name="Matsumoto R"/>
            <person name="Murakumo K"/>
            <person name="Nishida K"/>
            <person name="Terakita A"/>
            <person name="Kuratani S"/>
            <person name="Sato K"/>
            <person name="Hyodo S Kuraku.S."/>
        </authorList>
    </citation>
    <scope>NUCLEOTIDE SEQUENCE [LARGE SCALE GENOMIC DNA]</scope>
</reference>
<evidence type="ECO:0000313" key="3">
    <source>
        <dbReference type="Proteomes" id="UP000287033"/>
    </source>
</evidence>
<evidence type="ECO:0000313" key="2">
    <source>
        <dbReference type="EMBL" id="GCC42745.1"/>
    </source>
</evidence>
<feature type="region of interest" description="Disordered" evidence="1">
    <location>
        <begin position="1"/>
        <end position="38"/>
    </location>
</feature>
<gene>
    <name evidence="2" type="ORF">chiPu_0026782</name>
</gene>
<dbReference type="Proteomes" id="UP000287033">
    <property type="component" value="Unassembled WGS sequence"/>
</dbReference>
<protein>
    <submittedName>
        <fullName evidence="2">Uncharacterized protein</fullName>
    </submittedName>
</protein>